<dbReference type="InterPro" id="IPR052029">
    <property type="entry name" value="PpiD_chaperone"/>
</dbReference>
<evidence type="ECO:0000256" key="10">
    <source>
        <dbReference type="ARBA" id="ARBA00031484"/>
    </source>
</evidence>
<feature type="domain" description="PpiC" evidence="16">
    <location>
        <begin position="265"/>
        <end position="351"/>
    </location>
</feature>
<accession>A0ABQ1IBL9</accession>
<evidence type="ECO:0000256" key="9">
    <source>
        <dbReference type="ARBA" id="ARBA00030642"/>
    </source>
</evidence>
<dbReference type="EMBL" id="BMDZ01000007">
    <property type="protein sequence ID" value="GGB30283.1"/>
    <property type="molecule type" value="Genomic_DNA"/>
</dbReference>
<dbReference type="SUPFAM" id="SSF54534">
    <property type="entry name" value="FKBP-like"/>
    <property type="match status" value="1"/>
</dbReference>
<evidence type="ECO:0000313" key="18">
    <source>
        <dbReference type="Proteomes" id="UP000603352"/>
    </source>
</evidence>
<evidence type="ECO:0000256" key="13">
    <source>
        <dbReference type="ARBA" id="ARBA00042775"/>
    </source>
</evidence>
<dbReference type="SUPFAM" id="SSF109998">
    <property type="entry name" value="Triger factor/SurA peptide-binding domain-like"/>
    <property type="match status" value="1"/>
</dbReference>
<comment type="similarity">
    <text evidence="11">Belongs to the PpiD chaperone family.</text>
</comment>
<evidence type="ECO:0000256" key="11">
    <source>
        <dbReference type="ARBA" id="ARBA00038408"/>
    </source>
</evidence>
<evidence type="ECO:0000256" key="7">
    <source>
        <dbReference type="ARBA" id="ARBA00023136"/>
    </source>
</evidence>
<dbReference type="InterPro" id="IPR046357">
    <property type="entry name" value="PPIase_dom_sf"/>
</dbReference>
<keyword evidence="3" id="KW-1003">Cell membrane</keyword>
<keyword evidence="14" id="KW-0697">Rotamase</keyword>
<evidence type="ECO:0000256" key="14">
    <source>
        <dbReference type="PROSITE-ProRule" id="PRU00278"/>
    </source>
</evidence>
<evidence type="ECO:0000259" key="16">
    <source>
        <dbReference type="PROSITE" id="PS50198"/>
    </source>
</evidence>
<evidence type="ECO:0000256" key="6">
    <source>
        <dbReference type="ARBA" id="ARBA00022989"/>
    </source>
</evidence>
<dbReference type="Proteomes" id="UP000603352">
    <property type="component" value="Unassembled WGS sequence"/>
</dbReference>
<evidence type="ECO:0000256" key="12">
    <source>
        <dbReference type="ARBA" id="ARBA00040743"/>
    </source>
</evidence>
<comment type="caution">
    <text evidence="17">The sequence shown here is derived from an EMBL/GenBank/DDBJ whole genome shotgun (WGS) entry which is preliminary data.</text>
</comment>
<dbReference type="PANTHER" id="PTHR47529">
    <property type="entry name" value="PEPTIDYL-PROLYL CIS-TRANS ISOMERASE D"/>
    <property type="match status" value="1"/>
</dbReference>
<dbReference type="Pfam" id="PF13145">
    <property type="entry name" value="Rotamase_2"/>
    <property type="match status" value="1"/>
</dbReference>
<keyword evidence="14" id="KW-0413">Isomerase</keyword>
<evidence type="ECO:0000256" key="2">
    <source>
        <dbReference type="ARBA" id="ARBA00018370"/>
    </source>
</evidence>
<dbReference type="Gene3D" id="3.10.50.40">
    <property type="match status" value="1"/>
</dbReference>
<evidence type="ECO:0000256" key="8">
    <source>
        <dbReference type="ARBA" id="ARBA00023186"/>
    </source>
</evidence>
<name>A0ABQ1IBL9_9PROT</name>
<dbReference type="Gene3D" id="1.10.4030.10">
    <property type="entry name" value="Porin chaperone SurA, peptide-binding domain"/>
    <property type="match status" value="1"/>
</dbReference>
<evidence type="ECO:0000313" key="17">
    <source>
        <dbReference type="EMBL" id="GGB30283.1"/>
    </source>
</evidence>
<keyword evidence="8" id="KW-0143">Chaperone</keyword>
<evidence type="ECO:0000256" key="5">
    <source>
        <dbReference type="ARBA" id="ARBA00022692"/>
    </source>
</evidence>
<dbReference type="PANTHER" id="PTHR47529:SF1">
    <property type="entry name" value="PERIPLASMIC CHAPERONE PPID"/>
    <property type="match status" value="1"/>
</dbReference>
<organism evidence="17 18">
    <name type="scientific">Tistrella bauzanensis</name>
    <dbReference type="NCBI Taxonomy" id="657419"/>
    <lineage>
        <taxon>Bacteria</taxon>
        <taxon>Pseudomonadati</taxon>
        <taxon>Pseudomonadota</taxon>
        <taxon>Alphaproteobacteria</taxon>
        <taxon>Geminicoccales</taxon>
        <taxon>Geminicoccaceae</taxon>
        <taxon>Tistrella</taxon>
    </lineage>
</organism>
<dbReference type="PROSITE" id="PS50198">
    <property type="entry name" value="PPIC_PPIASE_2"/>
    <property type="match status" value="1"/>
</dbReference>
<feature type="transmembrane region" description="Helical" evidence="15">
    <location>
        <begin position="12"/>
        <end position="31"/>
    </location>
</feature>
<gene>
    <name evidence="17" type="ORF">GCM10011505_09570</name>
</gene>
<protein>
    <recommendedName>
        <fullName evidence="2">Parvulin-like PPIase</fullName>
    </recommendedName>
    <alternativeName>
        <fullName evidence="9">Peptidyl-prolyl cis-trans isomerase plp</fullName>
    </alternativeName>
    <alternativeName>
        <fullName evidence="12">Periplasmic chaperone PpiD</fullName>
    </alternativeName>
    <alternativeName>
        <fullName evidence="13">Periplasmic folding chaperone</fullName>
    </alternativeName>
    <alternativeName>
        <fullName evidence="10">Rotamase plp</fullName>
    </alternativeName>
</protein>
<keyword evidence="7 15" id="KW-0472">Membrane</keyword>
<reference evidence="18" key="1">
    <citation type="journal article" date="2019" name="Int. J. Syst. Evol. Microbiol.">
        <title>The Global Catalogue of Microorganisms (GCM) 10K type strain sequencing project: providing services to taxonomists for standard genome sequencing and annotation.</title>
        <authorList>
            <consortium name="The Broad Institute Genomics Platform"/>
            <consortium name="The Broad Institute Genome Sequencing Center for Infectious Disease"/>
            <person name="Wu L."/>
            <person name="Ma J."/>
        </authorList>
    </citation>
    <scope>NUCLEOTIDE SEQUENCE [LARGE SCALE GENOMIC DNA]</scope>
    <source>
        <strain evidence="18">CGMCC 1.10188</strain>
    </source>
</reference>
<comment type="subcellular location">
    <subcellularLocation>
        <location evidence="1">Cell inner membrane</location>
        <topology evidence="1">Single-pass type II membrane protein</topology>
        <orientation evidence="1">Periplasmic side</orientation>
    </subcellularLocation>
</comment>
<dbReference type="InterPro" id="IPR027304">
    <property type="entry name" value="Trigger_fact/SurA_dom_sf"/>
</dbReference>
<evidence type="ECO:0000256" key="3">
    <source>
        <dbReference type="ARBA" id="ARBA00022475"/>
    </source>
</evidence>
<keyword evidence="4" id="KW-0997">Cell inner membrane</keyword>
<dbReference type="InterPro" id="IPR000297">
    <property type="entry name" value="PPIase_PpiC"/>
</dbReference>
<evidence type="ECO:0000256" key="15">
    <source>
        <dbReference type="SAM" id="Phobius"/>
    </source>
</evidence>
<keyword evidence="5 15" id="KW-0812">Transmembrane</keyword>
<sequence length="638" mass="68701">MLNQLRSASRHWLFRVFLIALAASFAVWGIGDIFRDRQTNVIADVGGAEVTPAEFSRIYQGEIERARQVFGPTFDQSMARSMGLLERSVGLAVGDAMIRAETDRLGLGVTDEMIARAITEAPAFQGLGNRFDRQVYEQVLARNGYTPADYETSLARDLRRQQLIQALAAPVPAPEPLVRLDHMFAAEQRRLITARVPADPAVVEAPSDDALAAYYEANKGRYAIPERRAVSFATLTPEALAAEITVDEAALREAYDIHLDRYTTPASRSVSQMTFPDKAAAEAAHARIAAGEDFDTVAADLGFDRSTIDLGQVTREQMLPELADPAFALAEGEVSAPVESPLGWHLLTARDVVEGRVQSFDEVRRGLDDELKLERALDRVYEEATGIEDSLAGGATLEQLTQQFGLDLVKIDAIAADGTDGLGREVERAPDTDRFTALAFSTDQGATTALTEWENGRYFILRVDSVTEPEERPLDAVKDRVIADWRAEEARTRAEAAANRMVEAVNAGGTLAAAAAEAGIDVETPPAIDRRGRIAGAEAAVQPQPVNLPAELVQDAFAAGTGDAVMAETANGGRIVAVVADVITPPAPEGAEAAAAGARLEQGLSQGILSQYEKVLRARHPATINTTLIDQMYPAQGS</sequence>
<evidence type="ECO:0000256" key="1">
    <source>
        <dbReference type="ARBA" id="ARBA00004382"/>
    </source>
</evidence>
<dbReference type="Pfam" id="PF13624">
    <property type="entry name" value="SurA_N_3"/>
    <property type="match status" value="1"/>
</dbReference>
<keyword evidence="6 15" id="KW-1133">Transmembrane helix</keyword>
<keyword evidence="18" id="KW-1185">Reference proteome</keyword>
<dbReference type="RefSeq" id="WP_188575461.1">
    <property type="nucleotide sequence ID" value="NZ_BMDZ01000007.1"/>
</dbReference>
<proteinExistence type="inferred from homology"/>
<evidence type="ECO:0000256" key="4">
    <source>
        <dbReference type="ARBA" id="ARBA00022519"/>
    </source>
</evidence>